<name>A0A1I0L8P0_9ACTN</name>
<sequence>MGGWAEYAAVPTHSIAVLPDGLTTAQAAALPLAGTTALRLLRTAGAVTGSRLLLTGASGGVGHYLTEPSAAAGAEVTAVTATAERGARLRELGAAGIVHAVDEADGPFDVVLERCPAATGTPFTAPCGRCSQAPR</sequence>
<dbReference type="SUPFAM" id="SSF51735">
    <property type="entry name" value="NAD(P)-binding Rossmann-fold domains"/>
    <property type="match status" value="1"/>
</dbReference>
<accession>A0A1I0L8P0</accession>
<dbReference type="EMBL" id="FOHX01000013">
    <property type="protein sequence ID" value="SEU36312.1"/>
    <property type="molecule type" value="Genomic_DNA"/>
</dbReference>
<proteinExistence type="predicted"/>
<dbReference type="PANTHER" id="PTHR11695:SF294">
    <property type="entry name" value="RETICULON-4-INTERACTING PROTEIN 1, MITOCHONDRIAL"/>
    <property type="match status" value="1"/>
</dbReference>
<dbReference type="PANTHER" id="PTHR11695">
    <property type="entry name" value="ALCOHOL DEHYDROGENASE RELATED"/>
    <property type="match status" value="1"/>
</dbReference>
<dbReference type="Gene3D" id="3.40.50.720">
    <property type="entry name" value="NAD(P)-binding Rossmann-like Domain"/>
    <property type="match status" value="1"/>
</dbReference>
<dbReference type="InterPro" id="IPR050700">
    <property type="entry name" value="YIM1/Zinc_Alcohol_DH_Fams"/>
</dbReference>
<protein>
    <recommendedName>
        <fullName evidence="3">Zinc-binding dehydrogenase</fullName>
    </recommendedName>
</protein>
<gene>
    <name evidence="1" type="ORF">SAMN05421811_113186</name>
</gene>
<keyword evidence="2" id="KW-1185">Reference proteome</keyword>
<dbReference type="InterPro" id="IPR036291">
    <property type="entry name" value="NAD(P)-bd_dom_sf"/>
</dbReference>
<reference evidence="1 2" key="1">
    <citation type="submission" date="2016-10" db="EMBL/GenBank/DDBJ databases">
        <authorList>
            <person name="de Groot N.N."/>
        </authorList>
    </citation>
    <scope>NUCLEOTIDE SEQUENCE [LARGE SCALE GENOMIC DNA]</scope>
    <source>
        <strain evidence="1 2">CGMCC 4.5598</strain>
    </source>
</reference>
<dbReference type="Gene3D" id="3.90.180.10">
    <property type="entry name" value="Medium-chain alcohol dehydrogenases, catalytic domain"/>
    <property type="match status" value="1"/>
</dbReference>
<dbReference type="AlphaFoldDB" id="A0A1I0L8P0"/>
<evidence type="ECO:0000313" key="1">
    <source>
        <dbReference type="EMBL" id="SEU36312.1"/>
    </source>
</evidence>
<organism evidence="1 2">
    <name type="scientific">Nonomuraea wenchangensis</name>
    <dbReference type="NCBI Taxonomy" id="568860"/>
    <lineage>
        <taxon>Bacteria</taxon>
        <taxon>Bacillati</taxon>
        <taxon>Actinomycetota</taxon>
        <taxon>Actinomycetes</taxon>
        <taxon>Streptosporangiales</taxon>
        <taxon>Streptosporangiaceae</taxon>
        <taxon>Nonomuraea</taxon>
    </lineage>
</organism>
<dbReference type="STRING" id="568860.SAMN05421811_113186"/>
<dbReference type="Proteomes" id="UP000199361">
    <property type="component" value="Unassembled WGS sequence"/>
</dbReference>
<evidence type="ECO:0008006" key="3">
    <source>
        <dbReference type="Google" id="ProtNLM"/>
    </source>
</evidence>
<evidence type="ECO:0000313" key="2">
    <source>
        <dbReference type="Proteomes" id="UP000199361"/>
    </source>
</evidence>